<protein>
    <submittedName>
        <fullName evidence="1">Protein of uncharacterized function (DUF3052)</fullName>
    </submittedName>
</protein>
<dbReference type="GeneID" id="84574352"/>
<dbReference type="RefSeq" id="WP_005526345.1">
    <property type="nucleotide sequence ID" value="NZ_CAUOLB010000017.1"/>
</dbReference>
<accession>A0A6H9XNR2</accession>
<dbReference type="EMBL" id="UARK01000006">
    <property type="protein sequence ID" value="SPW28283.1"/>
    <property type="molecule type" value="Genomic_DNA"/>
</dbReference>
<reference evidence="1 2" key="1">
    <citation type="submission" date="2018-06" db="EMBL/GenBank/DDBJ databases">
        <authorList>
            <consortium name="Pathogen Informatics"/>
            <person name="Doyle S."/>
        </authorList>
    </citation>
    <scope>NUCLEOTIDE SEQUENCE [LARGE SCALE GENOMIC DNA]</scope>
    <source>
        <strain evidence="1 2">NCTC10254</strain>
    </source>
</reference>
<organism evidence="1 2">
    <name type="scientific">Corynebacterium matruchotii</name>
    <dbReference type="NCBI Taxonomy" id="43768"/>
    <lineage>
        <taxon>Bacteria</taxon>
        <taxon>Bacillati</taxon>
        <taxon>Actinomycetota</taxon>
        <taxon>Actinomycetes</taxon>
        <taxon>Mycobacteriales</taxon>
        <taxon>Corynebacteriaceae</taxon>
        <taxon>Corynebacterium</taxon>
    </lineage>
</organism>
<dbReference type="AlphaFoldDB" id="A0A6H9XNR2"/>
<name>A0A6H9XNR2_9CORY</name>
<dbReference type="Proteomes" id="UP000249886">
    <property type="component" value="Unassembled WGS sequence"/>
</dbReference>
<dbReference type="InterPro" id="IPR021412">
    <property type="entry name" value="DUF3052"/>
</dbReference>
<gene>
    <name evidence="1" type="ORF">NCTC10254_01277</name>
</gene>
<sequence length="146" mass="15715">MNVQKPEGKNTTLTTTDGIAARLGVSHGLIVQEVGWDEDCDSTLSEAIEDAIGSELLDEDSYEICDIVLLWWRSDDGDLVDGLVDAVRPLADTGRVWLLTPGNGKSNALAPGDIAESAQLAGMVQTKAERFGDWQGSCLVRRGNKQ</sequence>
<comment type="caution">
    <text evidence="1">The sequence shown here is derived from an EMBL/GenBank/DDBJ whole genome shotgun (WGS) entry which is preliminary data.</text>
</comment>
<proteinExistence type="predicted"/>
<dbReference type="Pfam" id="PF11253">
    <property type="entry name" value="DUF3052"/>
    <property type="match status" value="1"/>
</dbReference>
<evidence type="ECO:0000313" key="1">
    <source>
        <dbReference type="EMBL" id="SPW28283.1"/>
    </source>
</evidence>
<evidence type="ECO:0000313" key="2">
    <source>
        <dbReference type="Proteomes" id="UP000249886"/>
    </source>
</evidence>